<sequence>MENQKDIEVLQYALAMKLEVFNKIRFGNIDVKDENNVVDETENDLIEIKNEIIEDSHVEEKIDDKEEELILQEVDSLDDKDDTVRKSNINLSNLGTSFFGRRRR</sequence>
<dbReference type="RefSeq" id="WP_236457076.1">
    <property type="nucleotide sequence ID" value="NZ_CBCSGE010000017.1"/>
</dbReference>
<evidence type="ECO:0000313" key="1">
    <source>
        <dbReference type="EMBL" id="MFB9096683.1"/>
    </source>
</evidence>
<dbReference type="EMBL" id="JBHMEY010000019">
    <property type="protein sequence ID" value="MFB9096683.1"/>
    <property type="molecule type" value="Genomic_DNA"/>
</dbReference>
<dbReference type="Proteomes" id="UP001589607">
    <property type="component" value="Unassembled WGS sequence"/>
</dbReference>
<evidence type="ECO:0000313" key="2">
    <source>
        <dbReference type="Proteomes" id="UP001589607"/>
    </source>
</evidence>
<keyword evidence="2" id="KW-1185">Reference proteome</keyword>
<gene>
    <name evidence="1" type="ORF">ACFFVF_09170</name>
</gene>
<protein>
    <submittedName>
        <fullName evidence="1">Uncharacterized protein</fullName>
    </submittedName>
</protein>
<organism evidence="1 2">
    <name type="scientific">Flavobacterium jumunjinense</name>
    <dbReference type="NCBI Taxonomy" id="998845"/>
    <lineage>
        <taxon>Bacteria</taxon>
        <taxon>Pseudomonadati</taxon>
        <taxon>Bacteroidota</taxon>
        <taxon>Flavobacteriia</taxon>
        <taxon>Flavobacteriales</taxon>
        <taxon>Flavobacteriaceae</taxon>
        <taxon>Flavobacterium</taxon>
    </lineage>
</organism>
<accession>A0ABV5GMS2</accession>
<comment type="caution">
    <text evidence="1">The sequence shown here is derived from an EMBL/GenBank/DDBJ whole genome shotgun (WGS) entry which is preliminary data.</text>
</comment>
<name>A0ABV5GMS2_9FLAO</name>
<reference evidence="1 2" key="1">
    <citation type="submission" date="2024-09" db="EMBL/GenBank/DDBJ databases">
        <authorList>
            <person name="Sun Q."/>
            <person name="Mori K."/>
        </authorList>
    </citation>
    <scope>NUCLEOTIDE SEQUENCE [LARGE SCALE GENOMIC DNA]</scope>
    <source>
        <strain evidence="1 2">CECT 7955</strain>
    </source>
</reference>
<proteinExistence type="predicted"/>